<organism evidence="2 3">
    <name type="scientific">Laccaria amethystina LaAM-08-1</name>
    <dbReference type="NCBI Taxonomy" id="1095629"/>
    <lineage>
        <taxon>Eukaryota</taxon>
        <taxon>Fungi</taxon>
        <taxon>Dikarya</taxon>
        <taxon>Basidiomycota</taxon>
        <taxon>Agaricomycotina</taxon>
        <taxon>Agaricomycetes</taxon>
        <taxon>Agaricomycetidae</taxon>
        <taxon>Agaricales</taxon>
        <taxon>Agaricineae</taxon>
        <taxon>Hydnangiaceae</taxon>
        <taxon>Laccaria</taxon>
    </lineage>
</organism>
<feature type="region of interest" description="Disordered" evidence="1">
    <location>
        <begin position="1"/>
        <end position="32"/>
    </location>
</feature>
<evidence type="ECO:0000313" key="3">
    <source>
        <dbReference type="Proteomes" id="UP000054477"/>
    </source>
</evidence>
<dbReference type="Proteomes" id="UP000054477">
    <property type="component" value="Unassembled WGS sequence"/>
</dbReference>
<protein>
    <submittedName>
        <fullName evidence="2">Uncharacterized protein</fullName>
    </submittedName>
</protein>
<evidence type="ECO:0000256" key="1">
    <source>
        <dbReference type="SAM" id="MobiDB-lite"/>
    </source>
</evidence>
<feature type="region of interest" description="Disordered" evidence="1">
    <location>
        <begin position="91"/>
        <end position="135"/>
    </location>
</feature>
<proteinExistence type="predicted"/>
<dbReference type="AlphaFoldDB" id="A0A0C9XWJ6"/>
<evidence type="ECO:0000313" key="2">
    <source>
        <dbReference type="EMBL" id="KIK05949.1"/>
    </source>
</evidence>
<dbReference type="HOGENOM" id="CLU_1886082_0_0_1"/>
<gene>
    <name evidence="2" type="ORF">K443DRAFT_90332</name>
</gene>
<dbReference type="EMBL" id="KN838556">
    <property type="protein sequence ID" value="KIK05949.1"/>
    <property type="molecule type" value="Genomic_DNA"/>
</dbReference>
<feature type="compositionally biased region" description="Polar residues" evidence="1">
    <location>
        <begin position="103"/>
        <end position="115"/>
    </location>
</feature>
<name>A0A0C9XWJ6_9AGAR</name>
<accession>A0A0C9XWJ6</accession>
<keyword evidence="3" id="KW-1185">Reference proteome</keyword>
<sequence length="135" mass="14595">MNGRHGLQPPLTNSHNGPAPHGPPPLQHQHPVLYPPPHNPHGLQWTPVDFTIYWTIITIITNLDWTGLQWTGDSTSQFGLARGPLESTGVHMDYVGEGKDLPTPTNGDDGTSRHPTNGEHGAAPPPTTAMRADLI</sequence>
<reference evidence="3" key="2">
    <citation type="submission" date="2015-01" db="EMBL/GenBank/DDBJ databases">
        <title>Evolutionary Origins and Diversification of the Mycorrhizal Mutualists.</title>
        <authorList>
            <consortium name="DOE Joint Genome Institute"/>
            <consortium name="Mycorrhizal Genomics Consortium"/>
            <person name="Kohler A."/>
            <person name="Kuo A."/>
            <person name="Nagy L.G."/>
            <person name="Floudas D."/>
            <person name="Copeland A."/>
            <person name="Barry K.W."/>
            <person name="Cichocki N."/>
            <person name="Veneault-Fourrey C."/>
            <person name="LaButti K."/>
            <person name="Lindquist E.A."/>
            <person name="Lipzen A."/>
            <person name="Lundell T."/>
            <person name="Morin E."/>
            <person name="Murat C."/>
            <person name="Riley R."/>
            <person name="Ohm R."/>
            <person name="Sun H."/>
            <person name="Tunlid A."/>
            <person name="Henrissat B."/>
            <person name="Grigoriev I.V."/>
            <person name="Hibbett D.S."/>
            <person name="Martin F."/>
        </authorList>
    </citation>
    <scope>NUCLEOTIDE SEQUENCE [LARGE SCALE GENOMIC DNA]</scope>
    <source>
        <strain evidence="3">LaAM-08-1</strain>
    </source>
</reference>
<reference evidence="2 3" key="1">
    <citation type="submission" date="2014-04" db="EMBL/GenBank/DDBJ databases">
        <authorList>
            <consortium name="DOE Joint Genome Institute"/>
            <person name="Kuo A."/>
            <person name="Kohler A."/>
            <person name="Nagy L.G."/>
            <person name="Floudas D."/>
            <person name="Copeland A."/>
            <person name="Barry K.W."/>
            <person name="Cichocki N."/>
            <person name="Veneault-Fourrey C."/>
            <person name="LaButti K."/>
            <person name="Lindquist E.A."/>
            <person name="Lipzen A."/>
            <person name="Lundell T."/>
            <person name="Morin E."/>
            <person name="Murat C."/>
            <person name="Sun H."/>
            <person name="Tunlid A."/>
            <person name="Henrissat B."/>
            <person name="Grigoriev I.V."/>
            <person name="Hibbett D.S."/>
            <person name="Martin F."/>
            <person name="Nordberg H.P."/>
            <person name="Cantor M.N."/>
            <person name="Hua S.X."/>
        </authorList>
    </citation>
    <scope>NUCLEOTIDE SEQUENCE [LARGE SCALE GENOMIC DNA]</scope>
    <source>
        <strain evidence="2 3">LaAM-08-1</strain>
    </source>
</reference>